<evidence type="ECO:0000313" key="3">
    <source>
        <dbReference type="EMBL" id="SVB62352.1"/>
    </source>
</evidence>
<dbReference type="InterPro" id="IPR012340">
    <property type="entry name" value="NA-bd_OB-fold"/>
</dbReference>
<dbReference type="PANTHER" id="PTHR34075">
    <property type="entry name" value="BLR3430 PROTEIN"/>
    <property type="match status" value="1"/>
</dbReference>
<organism evidence="3">
    <name type="scientific">marine metagenome</name>
    <dbReference type="NCBI Taxonomy" id="408172"/>
    <lineage>
        <taxon>unclassified sequences</taxon>
        <taxon>metagenomes</taxon>
        <taxon>ecological metagenomes</taxon>
    </lineage>
</organism>
<gene>
    <name evidence="3" type="ORF">METZ01_LOCUS215206</name>
</gene>
<feature type="domain" description="ChsH2 C-terminal OB-fold" evidence="1">
    <location>
        <begin position="56"/>
        <end position="101"/>
    </location>
</feature>
<sequence length="102" mass="11754">MPEWNKPLPTISGETKPYWDNCRRGRLLIQKCESCGEYQFYPRGICANCWSNDIQWITSSGKGTVWTFTVTYQNGTMGFAEDVPYVLALVELEEGVRMFTNK</sequence>
<dbReference type="SUPFAM" id="SSF50249">
    <property type="entry name" value="Nucleic acid-binding proteins"/>
    <property type="match status" value="1"/>
</dbReference>
<dbReference type="PANTHER" id="PTHR34075:SF5">
    <property type="entry name" value="BLR3430 PROTEIN"/>
    <property type="match status" value="1"/>
</dbReference>
<protein>
    <recommendedName>
        <fullName evidence="4">DUF35 domain-containing protein</fullName>
    </recommendedName>
</protein>
<evidence type="ECO:0000259" key="2">
    <source>
        <dbReference type="Pfam" id="PF12172"/>
    </source>
</evidence>
<evidence type="ECO:0008006" key="4">
    <source>
        <dbReference type="Google" id="ProtNLM"/>
    </source>
</evidence>
<dbReference type="AlphaFoldDB" id="A0A382FIC8"/>
<dbReference type="Pfam" id="PF12172">
    <property type="entry name" value="zf-ChsH2"/>
    <property type="match status" value="1"/>
</dbReference>
<feature type="domain" description="ChsH2 rubredoxin-like zinc ribbon" evidence="2">
    <location>
        <begin position="19"/>
        <end position="51"/>
    </location>
</feature>
<dbReference type="Pfam" id="PF01796">
    <property type="entry name" value="OB_ChsH2_C"/>
    <property type="match status" value="1"/>
</dbReference>
<dbReference type="EMBL" id="UINC01049960">
    <property type="protein sequence ID" value="SVB62352.1"/>
    <property type="molecule type" value="Genomic_DNA"/>
</dbReference>
<proteinExistence type="predicted"/>
<reference evidence="3" key="1">
    <citation type="submission" date="2018-05" db="EMBL/GenBank/DDBJ databases">
        <authorList>
            <person name="Lanie J.A."/>
            <person name="Ng W.-L."/>
            <person name="Kazmierczak K.M."/>
            <person name="Andrzejewski T.M."/>
            <person name="Davidsen T.M."/>
            <person name="Wayne K.J."/>
            <person name="Tettelin H."/>
            <person name="Glass J.I."/>
            <person name="Rusch D."/>
            <person name="Podicherti R."/>
            <person name="Tsui H.-C.T."/>
            <person name="Winkler M.E."/>
        </authorList>
    </citation>
    <scope>NUCLEOTIDE SEQUENCE</scope>
</reference>
<accession>A0A382FIC8</accession>
<evidence type="ECO:0000259" key="1">
    <source>
        <dbReference type="Pfam" id="PF01796"/>
    </source>
</evidence>
<feature type="non-terminal residue" evidence="3">
    <location>
        <position position="102"/>
    </location>
</feature>
<dbReference type="InterPro" id="IPR022002">
    <property type="entry name" value="ChsH2_Znr"/>
</dbReference>
<dbReference type="Gene3D" id="6.10.30.10">
    <property type="match status" value="1"/>
</dbReference>
<name>A0A382FIC8_9ZZZZ</name>
<dbReference type="InterPro" id="IPR052513">
    <property type="entry name" value="Thioester_dehydratase-like"/>
</dbReference>
<dbReference type="InterPro" id="IPR002878">
    <property type="entry name" value="ChsH2_C"/>
</dbReference>